<feature type="transmembrane region" description="Helical" evidence="2">
    <location>
        <begin position="223"/>
        <end position="250"/>
    </location>
</feature>
<dbReference type="OrthoDB" id="9810614at2"/>
<feature type="compositionally biased region" description="Basic residues" evidence="1">
    <location>
        <begin position="434"/>
        <end position="454"/>
    </location>
</feature>
<dbReference type="Gene3D" id="1.20.1250.20">
    <property type="entry name" value="MFS general substrate transporter like domains"/>
    <property type="match status" value="2"/>
</dbReference>
<dbReference type="SUPFAM" id="SSF103473">
    <property type="entry name" value="MFS general substrate transporter"/>
    <property type="match status" value="1"/>
</dbReference>
<dbReference type="GO" id="GO:0022857">
    <property type="term" value="F:transmembrane transporter activity"/>
    <property type="evidence" value="ECO:0007669"/>
    <property type="project" value="InterPro"/>
</dbReference>
<comment type="caution">
    <text evidence="3">The sequence shown here is derived from an EMBL/GenBank/DDBJ whole genome shotgun (WGS) entry which is preliminary data.</text>
</comment>
<dbReference type="PANTHER" id="PTHR23521">
    <property type="entry name" value="TRANSPORTER MFS SUPERFAMILY"/>
    <property type="match status" value="1"/>
</dbReference>
<dbReference type="EMBL" id="SOAU01000001">
    <property type="protein sequence ID" value="TDT15687.1"/>
    <property type="molecule type" value="Genomic_DNA"/>
</dbReference>
<name>A0A4R7HX17_9ACTN</name>
<sequence length="454" mass="46792">MSEAPVVEQLVPPAVDHASVDTGGPVRASLVWATWALFVGLGVMVAGAGLYATTVGIRAEAESFPTVAIGAMSAGYYLGFLVGSRAALYVLTTVGHIRVYTALAALLTVTILVTGMVVHPAAWIALRMLAGACLAGQYVVAESWLNQIVTNDQRARVLGFYTLVTVVPYGVGQLGVGVIDPATLTIFAVAAILISLAVTPVSLSAAAAPPLHLSNEKMTLRELFALVPTGVVTSLLVGIAHGAFIGLGAVYGARVGLSAAEVGIFVTMPTLGSLLLQIPIAGASDRIDRRAVGAASASVAAAGALGLLVFGADNPAGLAAMVLIGGTTYPLYSIAGAYTNDWVPAERLTAVAAQLVVVYGAGAFTGPLLASVIMGVVGDDGYVWTALIAHLTIACYLAIRIAQAPAGVRAKPWNDVALTERALYVPATVASMGRRLRRPSRKPRRRPRVGTRKH</sequence>
<feature type="transmembrane region" description="Helical" evidence="2">
    <location>
        <begin position="124"/>
        <end position="145"/>
    </location>
</feature>
<feature type="transmembrane region" description="Helical" evidence="2">
    <location>
        <begin position="185"/>
        <end position="211"/>
    </location>
</feature>
<feature type="transmembrane region" description="Helical" evidence="2">
    <location>
        <begin position="292"/>
        <end position="312"/>
    </location>
</feature>
<organism evidence="3 4">
    <name type="scientific">Ilumatobacter fluminis</name>
    <dbReference type="NCBI Taxonomy" id="467091"/>
    <lineage>
        <taxon>Bacteria</taxon>
        <taxon>Bacillati</taxon>
        <taxon>Actinomycetota</taxon>
        <taxon>Acidimicrobiia</taxon>
        <taxon>Acidimicrobiales</taxon>
        <taxon>Ilumatobacteraceae</taxon>
        <taxon>Ilumatobacter</taxon>
    </lineage>
</organism>
<evidence type="ECO:0000256" key="1">
    <source>
        <dbReference type="SAM" id="MobiDB-lite"/>
    </source>
</evidence>
<feature type="transmembrane region" description="Helical" evidence="2">
    <location>
        <begin position="99"/>
        <end position="118"/>
    </location>
</feature>
<reference evidence="3 4" key="1">
    <citation type="submission" date="2019-03" db="EMBL/GenBank/DDBJ databases">
        <title>Sequencing the genomes of 1000 actinobacteria strains.</title>
        <authorList>
            <person name="Klenk H.-P."/>
        </authorList>
    </citation>
    <scope>NUCLEOTIDE SEQUENCE [LARGE SCALE GENOMIC DNA]</scope>
    <source>
        <strain evidence="3 4">DSM 18936</strain>
    </source>
</reference>
<keyword evidence="4" id="KW-1185">Reference proteome</keyword>
<feature type="transmembrane region" description="Helical" evidence="2">
    <location>
        <begin position="64"/>
        <end position="87"/>
    </location>
</feature>
<dbReference type="InterPro" id="IPR036259">
    <property type="entry name" value="MFS_trans_sf"/>
</dbReference>
<feature type="transmembrane region" description="Helical" evidence="2">
    <location>
        <begin position="30"/>
        <end position="52"/>
    </location>
</feature>
<keyword evidence="2" id="KW-0812">Transmembrane</keyword>
<dbReference type="CDD" id="cd17477">
    <property type="entry name" value="MFS_YcaD_like"/>
    <property type="match status" value="1"/>
</dbReference>
<dbReference type="InterPro" id="IPR011701">
    <property type="entry name" value="MFS"/>
</dbReference>
<dbReference type="Proteomes" id="UP000294558">
    <property type="component" value="Unassembled WGS sequence"/>
</dbReference>
<keyword evidence="2" id="KW-1133">Transmembrane helix</keyword>
<accession>A0A4R7HX17</accession>
<protein>
    <submittedName>
        <fullName evidence="3">MFS transporter</fullName>
    </submittedName>
</protein>
<evidence type="ECO:0000313" key="4">
    <source>
        <dbReference type="Proteomes" id="UP000294558"/>
    </source>
</evidence>
<dbReference type="PANTHER" id="PTHR23521:SF3">
    <property type="entry name" value="MFS TRANSPORTER"/>
    <property type="match status" value="1"/>
</dbReference>
<feature type="region of interest" description="Disordered" evidence="1">
    <location>
        <begin position="433"/>
        <end position="454"/>
    </location>
</feature>
<evidence type="ECO:0000256" key="2">
    <source>
        <dbReference type="SAM" id="Phobius"/>
    </source>
</evidence>
<dbReference type="GO" id="GO:0005886">
    <property type="term" value="C:plasma membrane"/>
    <property type="evidence" value="ECO:0007669"/>
    <property type="project" value="TreeGrafter"/>
</dbReference>
<dbReference type="InterPro" id="IPR047200">
    <property type="entry name" value="MFS_YcaD-like"/>
</dbReference>
<feature type="transmembrane region" description="Helical" evidence="2">
    <location>
        <begin position="262"/>
        <end position="280"/>
    </location>
</feature>
<dbReference type="AlphaFoldDB" id="A0A4R7HX17"/>
<gene>
    <name evidence="3" type="ORF">BDK89_1263</name>
</gene>
<dbReference type="RefSeq" id="WP_133868121.1">
    <property type="nucleotide sequence ID" value="NZ_JAVJPS010000021.1"/>
</dbReference>
<keyword evidence="2" id="KW-0472">Membrane</keyword>
<feature type="transmembrane region" description="Helical" evidence="2">
    <location>
        <begin position="157"/>
        <end position="179"/>
    </location>
</feature>
<feature type="transmembrane region" description="Helical" evidence="2">
    <location>
        <begin position="382"/>
        <end position="399"/>
    </location>
</feature>
<feature type="transmembrane region" description="Helical" evidence="2">
    <location>
        <begin position="350"/>
        <end position="376"/>
    </location>
</feature>
<evidence type="ECO:0000313" key="3">
    <source>
        <dbReference type="EMBL" id="TDT15687.1"/>
    </source>
</evidence>
<dbReference type="Pfam" id="PF07690">
    <property type="entry name" value="MFS_1"/>
    <property type="match status" value="1"/>
</dbReference>
<proteinExistence type="predicted"/>
<feature type="transmembrane region" description="Helical" evidence="2">
    <location>
        <begin position="318"/>
        <end position="338"/>
    </location>
</feature>